<evidence type="ECO:0000256" key="9">
    <source>
        <dbReference type="SAM" id="MobiDB-lite"/>
    </source>
</evidence>
<feature type="region of interest" description="Disordered" evidence="9">
    <location>
        <begin position="167"/>
        <end position="201"/>
    </location>
</feature>
<keyword evidence="4 8" id="KW-0863">Zinc-finger</keyword>
<keyword evidence="7" id="KW-0539">Nucleus</keyword>
<dbReference type="Pfam" id="PF00096">
    <property type="entry name" value="zf-C2H2"/>
    <property type="match status" value="2"/>
</dbReference>
<accession>A0A8I3ACB2</accession>
<dbReference type="AlphaFoldDB" id="A0A8I3ACB2"/>
<comment type="subcellular location">
    <subcellularLocation>
        <location evidence="1">Nucleus</location>
    </subcellularLocation>
</comment>
<evidence type="ECO:0000256" key="8">
    <source>
        <dbReference type="PROSITE-ProRule" id="PRU00042"/>
    </source>
</evidence>
<feature type="compositionally biased region" description="Low complexity" evidence="9">
    <location>
        <begin position="304"/>
        <end position="317"/>
    </location>
</feature>
<keyword evidence="3" id="KW-0677">Repeat</keyword>
<protein>
    <recommendedName>
        <fullName evidence="10">C2H2-type domain-containing protein</fullName>
    </recommendedName>
</protein>
<dbReference type="FunFam" id="3.30.160.60:FF:000446">
    <property type="entry name" value="Zinc finger protein"/>
    <property type="match status" value="1"/>
</dbReference>
<evidence type="ECO:0000259" key="10">
    <source>
        <dbReference type="PROSITE" id="PS50157"/>
    </source>
</evidence>
<feature type="compositionally biased region" description="Acidic residues" evidence="9">
    <location>
        <begin position="33"/>
        <end position="42"/>
    </location>
</feature>
<dbReference type="FunFam" id="3.30.160.60:FF:000045">
    <property type="entry name" value="ZFP69 zinc finger protein B"/>
    <property type="match status" value="1"/>
</dbReference>
<evidence type="ECO:0000256" key="4">
    <source>
        <dbReference type="ARBA" id="ARBA00022771"/>
    </source>
</evidence>
<reference evidence="11" key="1">
    <citation type="submission" date="2021-03" db="EMBL/GenBank/DDBJ databases">
        <title>Evolutionary innovations through gain and loss of genes in the ectomycorrhizal Boletales.</title>
        <authorList>
            <person name="Wu G."/>
            <person name="Miyauchi S."/>
            <person name="Morin E."/>
            <person name="Yang Z.-L."/>
            <person name="Xu J."/>
            <person name="Martin F.M."/>
        </authorList>
    </citation>
    <scope>NUCLEOTIDE SEQUENCE</scope>
    <source>
        <strain evidence="11">BR01</strain>
    </source>
</reference>
<dbReference type="Gene3D" id="3.30.160.60">
    <property type="entry name" value="Classic Zinc Finger"/>
    <property type="match status" value="2"/>
</dbReference>
<proteinExistence type="predicted"/>
<feature type="domain" description="C2H2-type" evidence="10">
    <location>
        <begin position="200"/>
        <end position="227"/>
    </location>
</feature>
<dbReference type="GO" id="GO:0000981">
    <property type="term" value="F:DNA-binding transcription factor activity, RNA polymerase II-specific"/>
    <property type="evidence" value="ECO:0007669"/>
    <property type="project" value="TreeGrafter"/>
</dbReference>
<feature type="region of interest" description="Disordered" evidence="9">
    <location>
        <begin position="295"/>
        <end position="381"/>
    </location>
</feature>
<feature type="compositionally biased region" description="Polar residues" evidence="9">
    <location>
        <begin position="10"/>
        <end position="32"/>
    </location>
</feature>
<keyword evidence="6" id="KW-0238">DNA-binding</keyword>
<keyword evidence="12" id="KW-1185">Reference proteome</keyword>
<feature type="compositionally biased region" description="Polar residues" evidence="9">
    <location>
        <begin position="346"/>
        <end position="360"/>
    </location>
</feature>
<dbReference type="SMART" id="SM00355">
    <property type="entry name" value="ZnF_C2H2"/>
    <property type="match status" value="2"/>
</dbReference>
<evidence type="ECO:0000256" key="5">
    <source>
        <dbReference type="ARBA" id="ARBA00022833"/>
    </source>
</evidence>
<dbReference type="SUPFAM" id="SSF57667">
    <property type="entry name" value="beta-beta-alpha zinc fingers"/>
    <property type="match status" value="1"/>
</dbReference>
<evidence type="ECO:0000256" key="7">
    <source>
        <dbReference type="ARBA" id="ARBA00023242"/>
    </source>
</evidence>
<keyword evidence="2" id="KW-0479">Metal-binding</keyword>
<comment type="caution">
    <text evidence="11">The sequence shown here is derived from an EMBL/GenBank/DDBJ whole genome shotgun (WGS) entry which is preliminary data.</text>
</comment>
<evidence type="ECO:0000256" key="1">
    <source>
        <dbReference type="ARBA" id="ARBA00004123"/>
    </source>
</evidence>
<dbReference type="InterPro" id="IPR036236">
    <property type="entry name" value="Znf_C2H2_sf"/>
</dbReference>
<dbReference type="GO" id="GO:0005634">
    <property type="term" value="C:nucleus"/>
    <property type="evidence" value="ECO:0007669"/>
    <property type="project" value="UniProtKB-SubCell"/>
</dbReference>
<dbReference type="EMBL" id="JAGFBS010000009">
    <property type="protein sequence ID" value="KAG6377346.1"/>
    <property type="molecule type" value="Genomic_DNA"/>
</dbReference>
<dbReference type="GO" id="GO:0008270">
    <property type="term" value="F:zinc ion binding"/>
    <property type="evidence" value="ECO:0007669"/>
    <property type="project" value="UniProtKB-KW"/>
</dbReference>
<evidence type="ECO:0000256" key="6">
    <source>
        <dbReference type="ARBA" id="ARBA00023125"/>
    </source>
</evidence>
<dbReference type="InterPro" id="IPR013087">
    <property type="entry name" value="Znf_C2H2_type"/>
</dbReference>
<evidence type="ECO:0000256" key="3">
    <source>
        <dbReference type="ARBA" id="ARBA00022737"/>
    </source>
</evidence>
<dbReference type="PROSITE" id="PS00028">
    <property type="entry name" value="ZINC_FINGER_C2H2_1"/>
    <property type="match status" value="2"/>
</dbReference>
<sequence>MPQPSHPQMEYSTWMQTPQRTTRSPASEPPESTSDESFQDSDGDEVIQMSPMMNQFQIHSSRNVDPFAQHMYHAQALQPSVMTFQLSSTMLRPVDDPENRHTLRHLLDMNIVADEESEVTHPTSTSMFRSSASIPFGGARLQGPSMRPQHDTEKLIRTNQYRVPVASSSVPFPSPHSPTNARVGDQKTTGPKQPKKSKMHQCEQCKKMFPRPSGLATHMNSHSGAKPYKCIVPNCDKSFAVRSNAKRHLRTHGINPSSPDALSIPRFTVGFEKPLVTQVHDAGRQPSRYRWITQNPPPQEIDWSCQGSSSSATDGSSRTGLTFQTSMSSATSSTLSNASDDDYEQVRSSSIDVNRYQSDYNRGADEFSGSYPNYGEHTRRG</sequence>
<feature type="compositionally biased region" description="Low complexity" evidence="9">
    <location>
        <begin position="325"/>
        <end position="338"/>
    </location>
</feature>
<evidence type="ECO:0000313" key="12">
    <source>
        <dbReference type="Proteomes" id="UP000683000"/>
    </source>
</evidence>
<feature type="domain" description="C2H2-type" evidence="10">
    <location>
        <begin position="228"/>
        <end position="252"/>
    </location>
</feature>
<evidence type="ECO:0000313" key="11">
    <source>
        <dbReference type="EMBL" id="KAG6377346.1"/>
    </source>
</evidence>
<dbReference type="PANTHER" id="PTHR24408">
    <property type="entry name" value="ZINC FINGER PROTEIN"/>
    <property type="match status" value="1"/>
</dbReference>
<dbReference type="Proteomes" id="UP000683000">
    <property type="component" value="Unassembled WGS sequence"/>
</dbReference>
<name>A0A8I3ACB2_9AGAM</name>
<keyword evidence="5" id="KW-0862">Zinc</keyword>
<dbReference type="PANTHER" id="PTHR24408:SF58">
    <property type="entry name" value="TRANSCRIPTION FACTOR (TFIIIA), PUTATIVE (AFU_ORTHOLOGUE AFUA_1G05150)-RELATED"/>
    <property type="match status" value="1"/>
</dbReference>
<feature type="region of interest" description="Disordered" evidence="9">
    <location>
        <begin position="1"/>
        <end position="42"/>
    </location>
</feature>
<dbReference type="OrthoDB" id="6077919at2759"/>
<evidence type="ECO:0000256" key="2">
    <source>
        <dbReference type="ARBA" id="ARBA00022723"/>
    </source>
</evidence>
<gene>
    <name evidence="11" type="ORF">JVT61DRAFT_15139</name>
</gene>
<organism evidence="11 12">
    <name type="scientific">Boletus reticuloceps</name>
    <dbReference type="NCBI Taxonomy" id="495285"/>
    <lineage>
        <taxon>Eukaryota</taxon>
        <taxon>Fungi</taxon>
        <taxon>Dikarya</taxon>
        <taxon>Basidiomycota</taxon>
        <taxon>Agaricomycotina</taxon>
        <taxon>Agaricomycetes</taxon>
        <taxon>Agaricomycetidae</taxon>
        <taxon>Boletales</taxon>
        <taxon>Boletineae</taxon>
        <taxon>Boletaceae</taxon>
        <taxon>Boletoideae</taxon>
        <taxon>Boletus</taxon>
    </lineage>
</organism>
<dbReference type="GO" id="GO:0043565">
    <property type="term" value="F:sequence-specific DNA binding"/>
    <property type="evidence" value="ECO:0007669"/>
    <property type="project" value="TreeGrafter"/>
</dbReference>
<dbReference type="PROSITE" id="PS50157">
    <property type="entry name" value="ZINC_FINGER_C2H2_2"/>
    <property type="match status" value="2"/>
</dbReference>